<name>A0AAN6XXE6_9PEZI</name>
<gene>
    <name evidence="2" type="ORF">QBC37DRAFT_435147</name>
</gene>
<organism evidence="2 3">
    <name type="scientific">Rhypophila decipiens</name>
    <dbReference type="NCBI Taxonomy" id="261697"/>
    <lineage>
        <taxon>Eukaryota</taxon>
        <taxon>Fungi</taxon>
        <taxon>Dikarya</taxon>
        <taxon>Ascomycota</taxon>
        <taxon>Pezizomycotina</taxon>
        <taxon>Sordariomycetes</taxon>
        <taxon>Sordariomycetidae</taxon>
        <taxon>Sordariales</taxon>
        <taxon>Naviculisporaceae</taxon>
        <taxon>Rhypophila</taxon>
    </lineage>
</organism>
<dbReference type="PANTHER" id="PTHR38166">
    <property type="entry name" value="C2H2-TYPE DOMAIN-CONTAINING PROTEIN-RELATED"/>
    <property type="match status" value="1"/>
</dbReference>
<sequence>MTAKPRPGFRGSPPKTSDEHTWTLITDHSKRSKSTHLTRSTTIDQASVESNSEEESPGLQPRNKIFPEVHRRTSNGYPTFKSFSWHQDHASPNRERRGLIGHPDVLYKDYQKKRKRGLPMSDYEDSSSSESDLETESDSTLDSECGDEHETENFEDSVTEETDHIHSQQQYVFLRRDLVEFIYTLFVIWMTSVRYIIPPEHRLKRPKKRTKRTRMFIEEADPNDSNTILISPFDGYYHLACPFYLSNTNQHQNCVIKHSLKSIEDLVDHMESHHAEPPLCKLCGKVFPSFKERNDHLRNETCEPARQENNNQTPHGVSQLQRVKILKRDNPRRAEQDRWERIYKTIFQSEPRPSVSPYLMGGEGLKFSLLHDYWKLKGKECVREYLADHGHVGEEGYRSTEFARLCSLVLGDLREKVIEEEGKNGEVGKGGR</sequence>
<proteinExistence type="predicted"/>
<evidence type="ECO:0000256" key="1">
    <source>
        <dbReference type="SAM" id="MobiDB-lite"/>
    </source>
</evidence>
<reference evidence="2" key="1">
    <citation type="journal article" date="2023" name="Mol. Phylogenet. Evol.">
        <title>Genome-scale phylogeny and comparative genomics of the fungal order Sordariales.</title>
        <authorList>
            <person name="Hensen N."/>
            <person name="Bonometti L."/>
            <person name="Westerberg I."/>
            <person name="Brannstrom I.O."/>
            <person name="Guillou S."/>
            <person name="Cros-Aarteil S."/>
            <person name="Calhoun S."/>
            <person name="Haridas S."/>
            <person name="Kuo A."/>
            <person name="Mondo S."/>
            <person name="Pangilinan J."/>
            <person name="Riley R."/>
            <person name="LaButti K."/>
            <person name="Andreopoulos B."/>
            <person name="Lipzen A."/>
            <person name="Chen C."/>
            <person name="Yan M."/>
            <person name="Daum C."/>
            <person name="Ng V."/>
            <person name="Clum A."/>
            <person name="Steindorff A."/>
            <person name="Ohm R.A."/>
            <person name="Martin F."/>
            <person name="Silar P."/>
            <person name="Natvig D.O."/>
            <person name="Lalanne C."/>
            <person name="Gautier V."/>
            <person name="Ament-Velasquez S.L."/>
            <person name="Kruys A."/>
            <person name="Hutchinson M.I."/>
            <person name="Powell A.J."/>
            <person name="Barry K."/>
            <person name="Miller A.N."/>
            <person name="Grigoriev I.V."/>
            <person name="Debuchy R."/>
            <person name="Gladieux P."/>
            <person name="Hiltunen Thoren M."/>
            <person name="Johannesson H."/>
        </authorList>
    </citation>
    <scope>NUCLEOTIDE SEQUENCE</scope>
    <source>
        <strain evidence="2">PSN293</strain>
    </source>
</reference>
<dbReference type="PANTHER" id="PTHR38166:SF1">
    <property type="entry name" value="C2H2-TYPE DOMAIN-CONTAINING PROTEIN"/>
    <property type="match status" value="1"/>
</dbReference>
<feature type="compositionally biased region" description="Acidic residues" evidence="1">
    <location>
        <begin position="122"/>
        <end position="145"/>
    </location>
</feature>
<keyword evidence="3" id="KW-1185">Reference proteome</keyword>
<comment type="caution">
    <text evidence="2">The sequence shown here is derived from an EMBL/GenBank/DDBJ whole genome shotgun (WGS) entry which is preliminary data.</text>
</comment>
<dbReference type="Proteomes" id="UP001301769">
    <property type="component" value="Unassembled WGS sequence"/>
</dbReference>
<evidence type="ECO:0008006" key="4">
    <source>
        <dbReference type="Google" id="ProtNLM"/>
    </source>
</evidence>
<feature type="compositionally biased region" description="Basic and acidic residues" evidence="1">
    <location>
        <begin position="86"/>
        <end position="98"/>
    </location>
</feature>
<reference evidence="2" key="2">
    <citation type="submission" date="2023-05" db="EMBL/GenBank/DDBJ databases">
        <authorList>
            <consortium name="Lawrence Berkeley National Laboratory"/>
            <person name="Steindorff A."/>
            <person name="Hensen N."/>
            <person name="Bonometti L."/>
            <person name="Westerberg I."/>
            <person name="Brannstrom I.O."/>
            <person name="Guillou S."/>
            <person name="Cros-Aarteil S."/>
            <person name="Calhoun S."/>
            <person name="Haridas S."/>
            <person name="Kuo A."/>
            <person name="Mondo S."/>
            <person name="Pangilinan J."/>
            <person name="Riley R."/>
            <person name="Labutti K."/>
            <person name="Andreopoulos B."/>
            <person name="Lipzen A."/>
            <person name="Chen C."/>
            <person name="Yanf M."/>
            <person name="Daum C."/>
            <person name="Ng V."/>
            <person name="Clum A."/>
            <person name="Ohm R."/>
            <person name="Martin F."/>
            <person name="Silar P."/>
            <person name="Natvig D."/>
            <person name="Lalanne C."/>
            <person name="Gautier V."/>
            <person name="Ament-Velasquez S.L."/>
            <person name="Kruys A."/>
            <person name="Hutchinson M.I."/>
            <person name="Powell A.J."/>
            <person name="Barry K."/>
            <person name="Miller A.N."/>
            <person name="Grigoriev I.V."/>
            <person name="Debuchy R."/>
            <person name="Gladieux P."/>
            <person name="Thoren M.H."/>
            <person name="Johannesson H."/>
        </authorList>
    </citation>
    <scope>NUCLEOTIDE SEQUENCE</scope>
    <source>
        <strain evidence="2">PSN293</strain>
    </source>
</reference>
<evidence type="ECO:0000313" key="3">
    <source>
        <dbReference type="Proteomes" id="UP001301769"/>
    </source>
</evidence>
<dbReference type="AlphaFoldDB" id="A0AAN6XXE6"/>
<dbReference type="EMBL" id="MU858447">
    <property type="protein sequence ID" value="KAK4206297.1"/>
    <property type="molecule type" value="Genomic_DNA"/>
</dbReference>
<evidence type="ECO:0000313" key="2">
    <source>
        <dbReference type="EMBL" id="KAK4206297.1"/>
    </source>
</evidence>
<accession>A0AAN6XXE6</accession>
<feature type="compositionally biased region" description="Polar residues" evidence="1">
    <location>
        <begin position="74"/>
        <end position="85"/>
    </location>
</feature>
<feature type="compositionally biased region" description="Polar residues" evidence="1">
    <location>
        <begin position="37"/>
        <end position="50"/>
    </location>
</feature>
<protein>
    <recommendedName>
        <fullName evidence="4">C2H2-type domain-containing protein</fullName>
    </recommendedName>
</protein>
<feature type="region of interest" description="Disordered" evidence="1">
    <location>
        <begin position="1"/>
        <end position="161"/>
    </location>
</feature>